<keyword evidence="2" id="KW-0472">Membrane</keyword>
<dbReference type="KEGG" id="lcre:Pla8534_11470"/>
<feature type="transmembrane region" description="Helical" evidence="2">
    <location>
        <begin position="510"/>
        <end position="528"/>
    </location>
</feature>
<evidence type="ECO:0000313" key="3">
    <source>
        <dbReference type="EMBL" id="QDU93367.1"/>
    </source>
</evidence>
<proteinExistence type="predicted"/>
<dbReference type="OrthoDB" id="251408at2"/>
<feature type="transmembrane region" description="Helical" evidence="2">
    <location>
        <begin position="540"/>
        <end position="559"/>
    </location>
</feature>
<gene>
    <name evidence="3" type="ORF">Pla8534_11470</name>
</gene>
<evidence type="ECO:0000256" key="1">
    <source>
        <dbReference type="SAM" id="MobiDB-lite"/>
    </source>
</evidence>
<feature type="transmembrane region" description="Helical" evidence="2">
    <location>
        <begin position="633"/>
        <end position="656"/>
    </location>
</feature>
<feature type="transmembrane region" description="Helical" evidence="2">
    <location>
        <begin position="466"/>
        <end position="489"/>
    </location>
</feature>
<keyword evidence="2" id="KW-1133">Transmembrane helix</keyword>
<evidence type="ECO:0000313" key="4">
    <source>
        <dbReference type="Proteomes" id="UP000317648"/>
    </source>
</evidence>
<feature type="compositionally biased region" description="Low complexity" evidence="1">
    <location>
        <begin position="239"/>
        <end position="251"/>
    </location>
</feature>
<feature type="region of interest" description="Disordered" evidence="1">
    <location>
        <begin position="213"/>
        <end position="264"/>
    </location>
</feature>
<reference evidence="3 4" key="1">
    <citation type="submission" date="2019-02" db="EMBL/GenBank/DDBJ databases">
        <title>Deep-cultivation of Planctomycetes and their phenomic and genomic characterization uncovers novel biology.</title>
        <authorList>
            <person name="Wiegand S."/>
            <person name="Jogler M."/>
            <person name="Boedeker C."/>
            <person name="Pinto D."/>
            <person name="Vollmers J."/>
            <person name="Rivas-Marin E."/>
            <person name="Kohn T."/>
            <person name="Peeters S.H."/>
            <person name="Heuer A."/>
            <person name="Rast P."/>
            <person name="Oberbeckmann S."/>
            <person name="Bunk B."/>
            <person name="Jeske O."/>
            <person name="Meyerdierks A."/>
            <person name="Storesund J.E."/>
            <person name="Kallscheuer N."/>
            <person name="Luecker S."/>
            <person name="Lage O.M."/>
            <person name="Pohl T."/>
            <person name="Merkel B.J."/>
            <person name="Hornburger P."/>
            <person name="Mueller R.-W."/>
            <person name="Bruemmer F."/>
            <person name="Labrenz M."/>
            <person name="Spormann A.M."/>
            <person name="Op den Camp H."/>
            <person name="Overmann J."/>
            <person name="Amann R."/>
            <person name="Jetten M.S.M."/>
            <person name="Mascher T."/>
            <person name="Medema M.H."/>
            <person name="Devos D.P."/>
            <person name="Kaster A.-K."/>
            <person name="Ovreas L."/>
            <person name="Rohde M."/>
            <person name="Galperin M.Y."/>
            <person name="Jogler C."/>
        </authorList>
    </citation>
    <scope>NUCLEOTIDE SEQUENCE [LARGE SCALE GENOMIC DNA]</scope>
    <source>
        <strain evidence="3 4">Pla85_3_4</strain>
    </source>
</reference>
<evidence type="ECO:0000256" key="2">
    <source>
        <dbReference type="SAM" id="Phobius"/>
    </source>
</evidence>
<keyword evidence="2" id="KW-0812">Transmembrane</keyword>
<protein>
    <submittedName>
        <fullName evidence="3">Uncharacterized protein</fullName>
    </submittedName>
</protein>
<dbReference type="EMBL" id="CP036433">
    <property type="protein sequence ID" value="QDU93367.1"/>
    <property type="molecule type" value="Genomic_DNA"/>
</dbReference>
<keyword evidence="4" id="KW-1185">Reference proteome</keyword>
<name>A0A518DNF1_9BACT</name>
<organism evidence="3 4">
    <name type="scientific">Lignipirellula cremea</name>
    <dbReference type="NCBI Taxonomy" id="2528010"/>
    <lineage>
        <taxon>Bacteria</taxon>
        <taxon>Pseudomonadati</taxon>
        <taxon>Planctomycetota</taxon>
        <taxon>Planctomycetia</taxon>
        <taxon>Pirellulales</taxon>
        <taxon>Pirellulaceae</taxon>
        <taxon>Lignipirellula</taxon>
    </lineage>
</organism>
<accession>A0A518DNF1</accession>
<dbReference type="RefSeq" id="WP_145050116.1">
    <property type="nucleotide sequence ID" value="NZ_CP036433.1"/>
</dbReference>
<dbReference type="AlphaFoldDB" id="A0A518DNF1"/>
<sequence length="758" mass="85474">MATNAENDRISPRRRLRCWLTVCLAIAFLLLTARLALVVWQTETAVEVLREQWLDRTLGQVFYNGVPVDMRSPKEQTDYWLETIERAHRRQPFDATTAMGAAMVLDNLAVDFAELAKTNGLFGQTAERNAWGAEAEDQAARCRPESRRWAADATEKDPENVDLLRLRARVIWPQRDAIPDAELIQILQDAARHDPQNALYPYLLAMHDWEQSCRDQNSPGDDSDAALATSFPASPFGNTADDPPTTPGDAPVGNALDDPFGNTTGNSFINPTRDLFNDTGDGLIAVWDYARFDRGVAHFQAGQDLPLLEFGIGADFAHVAFLSAADTPVIVQRRLLDRHGYPFSRREILDDLAAWQHRRAEEARHLDDKPRALDLERQMLSVLDQFARDLQSTRHRLLKEFYRVSIQQHIDDLENRAVPPPEARAAEFNALLQYESKQAVVMDALATHFPNDYLLPRQKWSAPADYPVIVLEIASSLVIVFLLAGAICLPLSAGLHRGRTDFSPLGPWRHALLFSASFLLVFLTFVIAPLELMNESLLKWGLLVLLLAMLAASVGRLGWQVWRSGAFRFRLSTLLVVMLLVGLLLGGFARLQTPLSELLVFPPAFVTTLRHFWWEKFREANFHFEPTLSISQWFGYAAHWLTLAVWLPLLACFLCFQIHKRNQATGAPAPRREQFAFGLRTVGLASLGWATVFMLIYLVLAPGLLQQNDERYQYIMAPYRRTPAEAIAYDEVVSAILQETLRKEVAEAEKGEAATLQE</sequence>
<dbReference type="Proteomes" id="UP000317648">
    <property type="component" value="Chromosome"/>
</dbReference>
<feature type="transmembrane region" description="Helical" evidence="2">
    <location>
        <begin position="677"/>
        <end position="700"/>
    </location>
</feature>
<feature type="transmembrane region" description="Helical" evidence="2">
    <location>
        <begin position="571"/>
        <end position="591"/>
    </location>
</feature>